<dbReference type="InterPro" id="IPR037151">
    <property type="entry name" value="AlkB-like_sf"/>
</dbReference>
<dbReference type="PANTHER" id="PTHR21052:SF0">
    <property type="entry name" value="ALPHA-KETOGLUTARATE-DEPENDENT DIOXYGENASE ALKB HOMOLOG 7, MITOCHONDRIAL"/>
    <property type="match status" value="1"/>
</dbReference>
<accession>A0AA35R1A9</accession>
<comment type="caution">
    <text evidence="4">The sequence shown here is derived from an EMBL/GenBank/DDBJ whole genome shotgun (WGS) entry which is preliminary data.</text>
</comment>
<protein>
    <submittedName>
        <fullName evidence="4">Alpha-ketoglutarate-dependent dioxygenase alkB homolog 7, mitochondrial</fullName>
    </submittedName>
</protein>
<dbReference type="GO" id="GO:0006974">
    <property type="term" value="P:DNA damage response"/>
    <property type="evidence" value="ECO:0007669"/>
    <property type="project" value="InterPro"/>
</dbReference>
<dbReference type="GO" id="GO:0006631">
    <property type="term" value="P:fatty acid metabolic process"/>
    <property type="evidence" value="ECO:0007669"/>
    <property type="project" value="TreeGrafter"/>
</dbReference>
<evidence type="ECO:0000259" key="3">
    <source>
        <dbReference type="Pfam" id="PF13532"/>
    </source>
</evidence>
<proteinExistence type="predicted"/>
<keyword evidence="4" id="KW-0560">Oxidoreductase</keyword>
<gene>
    <name evidence="4" type="ORF">GBAR_LOCUS2921</name>
</gene>
<dbReference type="GO" id="GO:0051213">
    <property type="term" value="F:dioxygenase activity"/>
    <property type="evidence" value="ECO:0007669"/>
    <property type="project" value="UniProtKB-KW"/>
</dbReference>
<feature type="compositionally biased region" description="Basic residues" evidence="2">
    <location>
        <begin position="261"/>
        <end position="270"/>
    </location>
</feature>
<name>A0AA35R1A9_GEOBA</name>
<feature type="non-terminal residue" evidence="4">
    <location>
        <position position="1"/>
    </location>
</feature>
<dbReference type="GO" id="GO:0005759">
    <property type="term" value="C:mitochondrial matrix"/>
    <property type="evidence" value="ECO:0007669"/>
    <property type="project" value="TreeGrafter"/>
</dbReference>
<organism evidence="4 5">
    <name type="scientific">Geodia barretti</name>
    <name type="common">Barrett's horny sponge</name>
    <dbReference type="NCBI Taxonomy" id="519541"/>
    <lineage>
        <taxon>Eukaryota</taxon>
        <taxon>Metazoa</taxon>
        <taxon>Porifera</taxon>
        <taxon>Demospongiae</taxon>
        <taxon>Heteroscleromorpha</taxon>
        <taxon>Tetractinellida</taxon>
        <taxon>Astrophorina</taxon>
        <taxon>Geodiidae</taxon>
        <taxon>Geodia</taxon>
    </lineage>
</organism>
<dbReference type="PANTHER" id="PTHR21052">
    <property type="entry name" value="SPERMATOGENESIS ASSOCIATED 11-RELATED"/>
    <property type="match status" value="1"/>
</dbReference>
<comment type="cofactor">
    <cofactor evidence="1">
        <name>Fe(2+)</name>
        <dbReference type="ChEBI" id="CHEBI:29033"/>
    </cofactor>
</comment>
<reference evidence="4" key="1">
    <citation type="submission" date="2023-03" db="EMBL/GenBank/DDBJ databases">
        <authorList>
            <person name="Steffen K."/>
            <person name="Cardenas P."/>
        </authorList>
    </citation>
    <scope>NUCLEOTIDE SEQUENCE</scope>
</reference>
<evidence type="ECO:0000256" key="1">
    <source>
        <dbReference type="ARBA" id="ARBA00001954"/>
    </source>
</evidence>
<evidence type="ECO:0000313" key="5">
    <source>
        <dbReference type="Proteomes" id="UP001174909"/>
    </source>
</evidence>
<dbReference type="InterPro" id="IPR027450">
    <property type="entry name" value="AlkB-like"/>
</dbReference>
<keyword evidence="5" id="KW-1185">Reference proteome</keyword>
<dbReference type="AlphaFoldDB" id="A0AA35R1A9"/>
<feature type="region of interest" description="Disordered" evidence="2">
    <location>
        <begin position="240"/>
        <end position="270"/>
    </location>
</feature>
<dbReference type="EMBL" id="CASHTH010000400">
    <property type="protein sequence ID" value="CAI8000412.1"/>
    <property type="molecule type" value="Genomic_DNA"/>
</dbReference>
<evidence type="ECO:0000313" key="4">
    <source>
        <dbReference type="EMBL" id="CAI8000412.1"/>
    </source>
</evidence>
<dbReference type="Gene3D" id="2.60.120.590">
    <property type="entry name" value="Alpha-ketoglutarate-dependent dioxygenase AlkB-like"/>
    <property type="match status" value="1"/>
</dbReference>
<dbReference type="Pfam" id="PF13532">
    <property type="entry name" value="2OG-FeII_Oxy_2"/>
    <property type="match status" value="1"/>
</dbReference>
<dbReference type="InterPro" id="IPR032870">
    <property type="entry name" value="ALKBH7-like"/>
</dbReference>
<dbReference type="Proteomes" id="UP001174909">
    <property type="component" value="Unassembled WGS sequence"/>
</dbReference>
<dbReference type="SUPFAM" id="SSF51197">
    <property type="entry name" value="Clavaminate synthase-like"/>
    <property type="match status" value="1"/>
</dbReference>
<feature type="domain" description="Alpha-ketoglutarate-dependent dioxygenase AlkB-like" evidence="3">
    <location>
        <begin position="116"/>
        <end position="239"/>
    </location>
</feature>
<sequence length="270" mass="29877">VYRATLKQLSGLYQKKLTGACSQTHPGFPSSSVCPSPSSLLISGRVPSRPVCKSSSHTPRRPFSLGDPALLEASVTAEIDCGDVGVLPGFVTEDESESLLVEIRRTLRGKRYLYNHWDGAIEGYRETEKPVWGEANPPVIHRLKQVAEDAGGEDVRALDEVHVLDLANDGFIRPHIDSIKFCGDVIAGLSLVSECVMVFQHEDDSTKWIRALLPPLSIYIMRGRVRHNYTHAVPLTGEESGFKGQTVSREQRVSVISRTRPPQHHNHTSH</sequence>
<evidence type="ECO:0000256" key="2">
    <source>
        <dbReference type="SAM" id="MobiDB-lite"/>
    </source>
</evidence>
<keyword evidence="4" id="KW-0223">Dioxygenase</keyword>